<dbReference type="AlphaFoldDB" id="A0A1E3L141"/>
<organism evidence="5 6">
    <name type="scientific">Paenibacillus nuruki</name>
    <dbReference type="NCBI Taxonomy" id="1886670"/>
    <lineage>
        <taxon>Bacteria</taxon>
        <taxon>Bacillati</taxon>
        <taxon>Bacillota</taxon>
        <taxon>Bacilli</taxon>
        <taxon>Bacillales</taxon>
        <taxon>Paenibacillaceae</taxon>
        <taxon>Paenibacillus</taxon>
    </lineage>
</organism>
<dbReference type="Pfam" id="PF02623">
    <property type="entry name" value="FliW"/>
    <property type="match status" value="1"/>
</dbReference>
<comment type="function">
    <text evidence="4">Acts as an anti-CsrA protein, binds CsrA and prevents it from repressing translation of its target genes, one of which is flagellin. Binds to flagellin and participates in the assembly of the flagellum.</text>
</comment>
<evidence type="ECO:0000313" key="5">
    <source>
        <dbReference type="EMBL" id="ODP27321.1"/>
    </source>
</evidence>
<dbReference type="GO" id="GO:0006417">
    <property type="term" value="P:regulation of translation"/>
    <property type="evidence" value="ECO:0007669"/>
    <property type="project" value="UniProtKB-KW"/>
</dbReference>
<dbReference type="GO" id="GO:0044780">
    <property type="term" value="P:bacterial-type flagellum assembly"/>
    <property type="evidence" value="ECO:0007669"/>
    <property type="project" value="UniProtKB-UniRule"/>
</dbReference>
<dbReference type="EMBL" id="MDER01000060">
    <property type="protein sequence ID" value="ODP27321.1"/>
    <property type="molecule type" value="Genomic_DNA"/>
</dbReference>
<name>A0A1E3L141_9BACL</name>
<evidence type="ECO:0000313" key="6">
    <source>
        <dbReference type="Proteomes" id="UP000094578"/>
    </source>
</evidence>
<keyword evidence="5" id="KW-0966">Cell projection</keyword>
<accession>A0A1E3L141</accession>
<keyword evidence="4" id="KW-0143">Chaperone</keyword>
<dbReference type="Gene3D" id="2.30.290.10">
    <property type="entry name" value="BH3618-like"/>
    <property type="match status" value="1"/>
</dbReference>
<keyword evidence="3 4" id="KW-0810">Translation regulation</keyword>
<dbReference type="RefSeq" id="WP_069328647.1">
    <property type="nucleotide sequence ID" value="NZ_MDER01000060.1"/>
</dbReference>
<evidence type="ECO:0000256" key="4">
    <source>
        <dbReference type="HAMAP-Rule" id="MF_01185"/>
    </source>
</evidence>
<sequence length="146" mass="16725">MSDSQTATNQSTTEKEGVYTFSKGIPGFHEITEYMVVQQITPFSLLQSASHPETSFIMIDPFVYYPDYEFELPQEVVDELGITKEEHVVIRNIVSWNKKAEHRTVNLVAPIIFNIDNHQAKQIILQNTQYTIRHPLQPNVAKGGEF</sequence>
<gene>
    <name evidence="4" type="primary">fliW</name>
    <name evidence="5" type="ORF">PTI45_03255</name>
</gene>
<dbReference type="STRING" id="1886670.PTI45_03255"/>
<dbReference type="PANTHER" id="PTHR39190:SF1">
    <property type="entry name" value="FLAGELLAR ASSEMBLY FACTOR FLIW"/>
    <property type="match status" value="1"/>
</dbReference>
<evidence type="ECO:0000256" key="3">
    <source>
        <dbReference type="ARBA" id="ARBA00022845"/>
    </source>
</evidence>
<dbReference type="GO" id="GO:0005737">
    <property type="term" value="C:cytoplasm"/>
    <property type="evidence" value="ECO:0007669"/>
    <property type="project" value="UniProtKB-SubCell"/>
</dbReference>
<comment type="caution">
    <text evidence="5">The sequence shown here is derived from an EMBL/GenBank/DDBJ whole genome shotgun (WGS) entry which is preliminary data.</text>
</comment>
<keyword evidence="5" id="KW-0282">Flagellum</keyword>
<comment type="subunit">
    <text evidence="4">Interacts with translational regulator CsrA and flagellin(s).</text>
</comment>
<evidence type="ECO:0000256" key="1">
    <source>
        <dbReference type="ARBA" id="ARBA00022490"/>
    </source>
</evidence>
<dbReference type="Proteomes" id="UP000094578">
    <property type="component" value="Unassembled WGS sequence"/>
</dbReference>
<protein>
    <recommendedName>
        <fullName evidence="4">Flagellar assembly factor FliW</fullName>
    </recommendedName>
</protein>
<dbReference type="HAMAP" id="MF_01185">
    <property type="entry name" value="FliW"/>
    <property type="match status" value="1"/>
</dbReference>
<keyword evidence="5" id="KW-0969">Cilium</keyword>
<keyword evidence="6" id="KW-1185">Reference proteome</keyword>
<dbReference type="SUPFAM" id="SSF141457">
    <property type="entry name" value="BH3618-like"/>
    <property type="match status" value="1"/>
</dbReference>
<keyword evidence="2 4" id="KW-1005">Bacterial flagellum biogenesis</keyword>
<reference evidence="5 6" key="1">
    <citation type="submission" date="2016-08" db="EMBL/GenBank/DDBJ databases">
        <title>Genome sequencing of Paenibacillus sp. TI45-13ar, isolated from Korean traditional nuruk.</title>
        <authorList>
            <person name="Kim S.-J."/>
        </authorList>
    </citation>
    <scope>NUCLEOTIDE SEQUENCE [LARGE SCALE GENOMIC DNA]</scope>
    <source>
        <strain evidence="5 6">TI45-13ar</strain>
    </source>
</reference>
<dbReference type="PANTHER" id="PTHR39190">
    <property type="entry name" value="FLAGELLAR ASSEMBLY FACTOR FLIW"/>
    <property type="match status" value="1"/>
</dbReference>
<evidence type="ECO:0000256" key="2">
    <source>
        <dbReference type="ARBA" id="ARBA00022795"/>
    </source>
</evidence>
<proteinExistence type="inferred from homology"/>
<keyword evidence="1 4" id="KW-0963">Cytoplasm</keyword>
<dbReference type="InterPro" id="IPR003775">
    <property type="entry name" value="Flagellar_assembly_factor_FliW"/>
</dbReference>
<comment type="similarity">
    <text evidence="4">Belongs to the FliW family.</text>
</comment>
<comment type="subcellular location">
    <subcellularLocation>
        <location evidence="4">Cytoplasm</location>
    </subcellularLocation>
</comment>
<dbReference type="InterPro" id="IPR024046">
    <property type="entry name" value="Flagellar_assmbl_FliW_dom_sf"/>
</dbReference>